<evidence type="ECO:0000313" key="8">
    <source>
        <dbReference type="EMBL" id="MEJ5945191.1"/>
    </source>
</evidence>
<dbReference type="GO" id="GO:0005524">
    <property type="term" value="F:ATP binding"/>
    <property type="evidence" value="ECO:0007669"/>
    <property type="project" value="UniProtKB-KW"/>
</dbReference>
<gene>
    <name evidence="8" type="ORF">WDZ17_07750</name>
</gene>
<comment type="caution">
    <text evidence="8">The sequence shown here is derived from an EMBL/GenBank/DDBJ whole genome shotgun (WGS) entry which is preliminary data.</text>
</comment>
<dbReference type="PANTHER" id="PTHR43875:SF15">
    <property type="entry name" value="TREHALOSE IMPORT ATP-BINDING PROTEIN SUGC"/>
    <property type="match status" value="1"/>
</dbReference>
<keyword evidence="9" id="KW-1185">Reference proteome</keyword>
<evidence type="ECO:0000259" key="7">
    <source>
        <dbReference type="PROSITE" id="PS50893"/>
    </source>
</evidence>
<keyword evidence="3" id="KW-0547">Nucleotide-binding</keyword>
<dbReference type="Gene3D" id="2.40.50.140">
    <property type="entry name" value="Nucleic acid-binding proteins"/>
    <property type="match status" value="1"/>
</dbReference>
<dbReference type="SUPFAM" id="SSF50331">
    <property type="entry name" value="MOP-like"/>
    <property type="match status" value="1"/>
</dbReference>
<dbReference type="InterPro" id="IPR027417">
    <property type="entry name" value="P-loop_NTPase"/>
</dbReference>
<dbReference type="Gene3D" id="3.40.50.300">
    <property type="entry name" value="P-loop containing nucleotide triphosphate hydrolases"/>
    <property type="match status" value="1"/>
</dbReference>
<evidence type="ECO:0000256" key="5">
    <source>
        <dbReference type="ARBA" id="ARBA00022967"/>
    </source>
</evidence>
<evidence type="ECO:0000256" key="2">
    <source>
        <dbReference type="ARBA" id="ARBA00022475"/>
    </source>
</evidence>
<dbReference type="Proteomes" id="UP001387100">
    <property type="component" value="Unassembled WGS sequence"/>
</dbReference>
<dbReference type="InterPro" id="IPR012340">
    <property type="entry name" value="NA-bd_OB-fold"/>
</dbReference>
<reference evidence="8 9" key="1">
    <citation type="journal article" date="2017" name="Int. J. Syst. Evol. Microbiol.">
        <title>Pseudokineococcus basanitobsidens sp. nov., isolated from volcanic rock.</title>
        <authorList>
            <person name="Lee D.W."/>
            <person name="Park M.Y."/>
            <person name="Kim J.J."/>
            <person name="Kim B.S."/>
        </authorList>
    </citation>
    <scope>NUCLEOTIDE SEQUENCE [LARGE SCALE GENOMIC DNA]</scope>
    <source>
        <strain evidence="8 9">DSM 103726</strain>
    </source>
</reference>
<dbReference type="InterPro" id="IPR003593">
    <property type="entry name" value="AAA+_ATPase"/>
</dbReference>
<dbReference type="InterPro" id="IPR047641">
    <property type="entry name" value="ABC_transpr_MalK/UgpC-like"/>
</dbReference>
<dbReference type="InterPro" id="IPR013611">
    <property type="entry name" value="Transp-assoc_OB_typ2"/>
</dbReference>
<dbReference type="Gene3D" id="2.40.50.100">
    <property type="match status" value="1"/>
</dbReference>
<dbReference type="EMBL" id="JBBIAA010000006">
    <property type="protein sequence ID" value="MEJ5945191.1"/>
    <property type="molecule type" value="Genomic_DNA"/>
</dbReference>
<evidence type="ECO:0000313" key="9">
    <source>
        <dbReference type="Proteomes" id="UP001387100"/>
    </source>
</evidence>
<evidence type="ECO:0000256" key="4">
    <source>
        <dbReference type="ARBA" id="ARBA00022840"/>
    </source>
</evidence>
<dbReference type="SMART" id="SM00382">
    <property type="entry name" value="AAA"/>
    <property type="match status" value="1"/>
</dbReference>
<name>A0ABU8RJC5_9ACTN</name>
<protein>
    <submittedName>
        <fullName evidence="8">ABC transporter ATP-binding protein</fullName>
    </submittedName>
</protein>
<dbReference type="InterPro" id="IPR008995">
    <property type="entry name" value="Mo/tungstate-bd_C_term_dom"/>
</dbReference>
<dbReference type="PANTHER" id="PTHR43875">
    <property type="entry name" value="MALTODEXTRIN IMPORT ATP-BINDING PROTEIN MSMX"/>
    <property type="match status" value="1"/>
</dbReference>
<dbReference type="Pfam" id="PF00005">
    <property type="entry name" value="ABC_tran"/>
    <property type="match status" value="1"/>
</dbReference>
<keyword evidence="1" id="KW-0813">Transport</keyword>
<keyword evidence="6" id="KW-0472">Membrane</keyword>
<proteinExistence type="predicted"/>
<dbReference type="Pfam" id="PF08402">
    <property type="entry name" value="TOBE_2"/>
    <property type="match status" value="1"/>
</dbReference>
<evidence type="ECO:0000256" key="6">
    <source>
        <dbReference type="ARBA" id="ARBA00023136"/>
    </source>
</evidence>
<keyword evidence="2" id="KW-1003">Cell membrane</keyword>
<dbReference type="RefSeq" id="WP_339574573.1">
    <property type="nucleotide sequence ID" value="NZ_JBBIAA010000006.1"/>
</dbReference>
<feature type="domain" description="ABC transporter" evidence="7">
    <location>
        <begin position="4"/>
        <end position="237"/>
    </location>
</feature>
<dbReference type="SUPFAM" id="SSF52540">
    <property type="entry name" value="P-loop containing nucleoside triphosphate hydrolases"/>
    <property type="match status" value="1"/>
</dbReference>
<evidence type="ECO:0000256" key="3">
    <source>
        <dbReference type="ARBA" id="ARBA00022741"/>
    </source>
</evidence>
<dbReference type="PROSITE" id="PS50893">
    <property type="entry name" value="ABC_TRANSPORTER_2"/>
    <property type="match status" value="1"/>
</dbReference>
<keyword evidence="4 8" id="KW-0067">ATP-binding</keyword>
<evidence type="ECO:0000256" key="1">
    <source>
        <dbReference type="ARBA" id="ARBA00022448"/>
    </source>
</evidence>
<dbReference type="InterPro" id="IPR003439">
    <property type="entry name" value="ABC_transporter-like_ATP-bd"/>
</dbReference>
<sequence length="403" mass="42756">MAGVTVTGVTKAYGKKRGVVDLSLDVADGEFFVVLGPSGAGKTTTLKAVAGLVEIDGGSVSIGGRDMAGVQPYHRRVAMAFESYALYPQRTVSENLASPLRSGRTGTYSAGEQQTRIEAVTTTLGINHLLERFPRELSNGQRQRVALGRVLVRPADAYLLDEPLSHLDAKLRAAMRAELKQLGSMSNTTSLYVTHDYQEALALGDRIAVLREGRLVQVGTPEEVWHHPVDSFVAKALGQPEINLLEAVVDDGDLVAAGGGVRLPVPRGLDLRAGDRARLGLRPRDLTLVPGEDVAGESLDRGQLVLQESADVEVLQVEGRVRLAERLGRAVELEVDLGGGHHLIAVDESEAPLAEGDAVRLAIPRRRVHVFAAGAPDEDTPALGTTAVGAVPAGAGIGKEEQR</sequence>
<accession>A0ABU8RJC5</accession>
<organism evidence="8 9">
    <name type="scientific">Pseudokineococcus basanitobsidens</name>
    <dbReference type="NCBI Taxonomy" id="1926649"/>
    <lineage>
        <taxon>Bacteria</taxon>
        <taxon>Bacillati</taxon>
        <taxon>Actinomycetota</taxon>
        <taxon>Actinomycetes</taxon>
        <taxon>Kineosporiales</taxon>
        <taxon>Kineosporiaceae</taxon>
        <taxon>Pseudokineococcus</taxon>
    </lineage>
</organism>
<keyword evidence="5" id="KW-1278">Translocase</keyword>